<dbReference type="Gene3D" id="3.30.70.3460">
    <property type="match status" value="1"/>
</dbReference>
<evidence type="ECO:0000256" key="2">
    <source>
        <dbReference type="ARBA" id="ARBA00023444"/>
    </source>
</evidence>
<dbReference type="Gene3D" id="1.10.10.2890">
    <property type="match status" value="1"/>
</dbReference>
<comment type="caution">
    <text evidence="8">The sequence shown here is derived from an EMBL/GenBank/DDBJ whole genome shotgun (WGS) entry which is preliminary data.</text>
</comment>
<dbReference type="InterPro" id="IPR050684">
    <property type="entry name" value="HTH-Siroheme_Decarb"/>
</dbReference>
<keyword evidence="9" id="KW-1185">Reference proteome</keyword>
<organism evidence="8 9">
    <name type="scientific">Methanocalculus chunghsingensis</name>
    <dbReference type="NCBI Taxonomy" id="156457"/>
    <lineage>
        <taxon>Archaea</taxon>
        <taxon>Methanobacteriati</taxon>
        <taxon>Methanobacteriota</taxon>
        <taxon>Stenosarchaea group</taxon>
        <taxon>Methanomicrobia</taxon>
        <taxon>Methanomicrobiales</taxon>
        <taxon>Methanocalculaceae</taxon>
        <taxon>Methanocalculus</taxon>
    </lineage>
</organism>
<dbReference type="SUPFAM" id="SSF46785">
    <property type="entry name" value="Winged helix' DNA-binding domain"/>
    <property type="match status" value="1"/>
</dbReference>
<dbReference type="OrthoDB" id="145939at2157"/>
<comment type="similarity">
    <text evidence="3">Belongs to the Ahb/Nir family.</text>
</comment>
<protein>
    <recommendedName>
        <fullName evidence="4">siroheme decarboxylase</fullName>
        <ecNumber evidence="4">4.1.1.111</ecNumber>
    </recommendedName>
</protein>
<dbReference type="PANTHER" id="PTHR43413">
    <property type="entry name" value="TRANSCRIPTIONAL REGULATOR, ASNC FAMILY"/>
    <property type="match status" value="1"/>
</dbReference>
<dbReference type="SMART" id="SM00344">
    <property type="entry name" value="HTH_ASNC"/>
    <property type="match status" value="1"/>
</dbReference>
<evidence type="ECO:0000256" key="1">
    <source>
        <dbReference type="ARBA" id="ARBA00023239"/>
    </source>
</evidence>
<dbReference type="InterPro" id="IPR053953">
    <property type="entry name" value="NirdL-like_HTH"/>
</dbReference>
<dbReference type="InterPro" id="IPR036390">
    <property type="entry name" value="WH_DNA-bd_sf"/>
</dbReference>
<accession>A0A8J7W8D7</accession>
<dbReference type="InterPro" id="IPR040523">
    <property type="entry name" value="AsnC_trans_reg2"/>
</dbReference>
<feature type="domain" description="Siroheme decarboxylase NirL-like HTH" evidence="7">
    <location>
        <begin position="10"/>
        <end position="53"/>
    </location>
</feature>
<dbReference type="EC" id="4.1.1.111" evidence="4"/>
<evidence type="ECO:0000256" key="5">
    <source>
        <dbReference type="ARBA" id="ARBA00048470"/>
    </source>
</evidence>
<feature type="domain" description="Siroheme decarboxylase AsnC-like ligand binding" evidence="6">
    <location>
        <begin position="64"/>
        <end position="146"/>
    </location>
</feature>
<dbReference type="GO" id="GO:0016829">
    <property type="term" value="F:lyase activity"/>
    <property type="evidence" value="ECO:0007669"/>
    <property type="project" value="UniProtKB-KW"/>
</dbReference>
<reference evidence="8" key="1">
    <citation type="submission" date="2014-12" db="EMBL/GenBank/DDBJ databases">
        <authorList>
            <person name="Huang H.-H."/>
            <person name="Chen S.-C."/>
            <person name="Lai M.-C."/>
        </authorList>
    </citation>
    <scope>NUCLEOTIDE SEQUENCE</scope>
    <source>
        <strain evidence="8">K1F9705b</strain>
    </source>
</reference>
<evidence type="ECO:0000256" key="4">
    <source>
        <dbReference type="ARBA" id="ARBA00023471"/>
    </source>
</evidence>
<dbReference type="AlphaFoldDB" id="A0A8J7W8D7"/>
<evidence type="ECO:0000256" key="3">
    <source>
        <dbReference type="ARBA" id="ARBA00023457"/>
    </source>
</evidence>
<evidence type="ECO:0000259" key="7">
    <source>
        <dbReference type="Pfam" id="PF22451"/>
    </source>
</evidence>
<dbReference type="Proteomes" id="UP000730161">
    <property type="component" value="Unassembled WGS sequence"/>
</dbReference>
<dbReference type="InterPro" id="IPR019888">
    <property type="entry name" value="Tscrpt_reg_AsnC-like"/>
</dbReference>
<dbReference type="EMBL" id="JWHL01000003">
    <property type="protein sequence ID" value="MBR1368535.1"/>
    <property type="molecule type" value="Genomic_DNA"/>
</dbReference>
<evidence type="ECO:0000313" key="8">
    <source>
        <dbReference type="EMBL" id="MBR1368535.1"/>
    </source>
</evidence>
<dbReference type="Pfam" id="PF17805">
    <property type="entry name" value="AsnC_trans_reg2"/>
    <property type="match status" value="1"/>
</dbReference>
<evidence type="ECO:0000313" key="9">
    <source>
        <dbReference type="Proteomes" id="UP000730161"/>
    </source>
</evidence>
<dbReference type="Pfam" id="PF22451">
    <property type="entry name" value="NirdL-like_HTH"/>
    <property type="match status" value="1"/>
</dbReference>
<name>A0A8J7W8D7_9EURY</name>
<sequence length="162" mass="18570">MQVDRIDLLILDALQEDLPLVPRPFEMIADRIGITSADLLRHIEHLQEMGILRGITPVLESRSLGLHAGTLVALHVPDEKADWTIEIINSYPEISHNYRREHHYSLWFTISAPTHERISRILGEIQEKAGLPDEDILNLPTIRSYKIDVRFDCRMEDADGSD</sequence>
<comment type="catalytic activity">
    <reaction evidence="5">
        <text>siroheme + 2 H(+) = 12,18-didecarboxysiroheme + 2 CO2</text>
        <dbReference type="Rhea" id="RHEA:19093"/>
        <dbReference type="ChEBI" id="CHEBI:15378"/>
        <dbReference type="ChEBI" id="CHEBI:16526"/>
        <dbReference type="ChEBI" id="CHEBI:60052"/>
        <dbReference type="ChEBI" id="CHEBI:140497"/>
        <dbReference type="EC" id="4.1.1.111"/>
    </reaction>
</comment>
<comment type="pathway">
    <text evidence="2">Porphyrin-containing compound metabolism.</text>
</comment>
<evidence type="ECO:0000259" key="6">
    <source>
        <dbReference type="Pfam" id="PF17805"/>
    </source>
</evidence>
<gene>
    <name evidence="8" type="ORF">RJ53_03050</name>
</gene>
<dbReference type="PANTHER" id="PTHR43413:SF1">
    <property type="entry name" value="SIROHEME DECARBOXYLASE NIRL SUBUNIT"/>
    <property type="match status" value="1"/>
</dbReference>
<keyword evidence="1" id="KW-0456">Lyase</keyword>
<proteinExistence type="inferred from homology"/>